<evidence type="ECO:0000256" key="3">
    <source>
        <dbReference type="PROSITE-ProRule" id="PRU00023"/>
    </source>
</evidence>
<organism evidence="4 5">
    <name type="scientific">Capsaspora owczarzaki (strain ATCC 30864)</name>
    <dbReference type="NCBI Taxonomy" id="595528"/>
    <lineage>
        <taxon>Eukaryota</taxon>
        <taxon>Filasterea</taxon>
        <taxon>Capsaspora</taxon>
    </lineage>
</organism>
<feature type="repeat" description="ANK" evidence="3">
    <location>
        <begin position="72"/>
        <end position="104"/>
    </location>
</feature>
<evidence type="ECO:0000256" key="1">
    <source>
        <dbReference type="ARBA" id="ARBA00022737"/>
    </source>
</evidence>
<keyword evidence="2 3" id="KW-0040">ANK repeat</keyword>
<protein>
    <submittedName>
        <fullName evidence="4">Uncharacterized protein</fullName>
    </submittedName>
</protein>
<dbReference type="Gene3D" id="1.25.40.20">
    <property type="entry name" value="Ankyrin repeat-containing domain"/>
    <property type="match status" value="4"/>
</dbReference>
<dbReference type="InParanoid" id="A0A0D2WIQ7"/>
<feature type="repeat" description="ANK" evidence="3">
    <location>
        <begin position="142"/>
        <end position="174"/>
    </location>
</feature>
<dbReference type="OrthoDB" id="20872at2759"/>
<dbReference type="PANTHER" id="PTHR24198">
    <property type="entry name" value="ANKYRIN REPEAT AND PROTEIN KINASE DOMAIN-CONTAINING PROTEIN"/>
    <property type="match status" value="1"/>
</dbReference>
<dbReference type="PROSITE" id="PS50297">
    <property type="entry name" value="ANK_REP_REGION"/>
    <property type="match status" value="5"/>
</dbReference>
<keyword evidence="1" id="KW-0677">Repeat</keyword>
<evidence type="ECO:0000313" key="4">
    <source>
        <dbReference type="EMBL" id="KJE88993.1"/>
    </source>
</evidence>
<keyword evidence="5" id="KW-1185">Reference proteome</keyword>
<sequence length="392" mass="41324">MQDTEGICYAVSEGNLSLVRKLLAEGANVNCIVAGQPSALPPPLYLASARGHLELVVELIRAGANLDGENTGYASPLRIAAERGHAAVIHELIRAGAQVNHLSGTREATPRTALMSASEQGQIDAVNALLHAGADVSTTMSNGLNALDVAVEKNKVEIAAILLRAGSHINWRAIYNVVRSNDLAMLQELLRHGADIKGKDSLLDAVRPAAGNGIDIKYAPMVLALVQAGAQDADGLSGYAWARHGNLEIVSRLVLGGTNSNRFLMAYLGAASTGQLAVLRWLFDVSKSPALLSSALSHACHANQAEAVRAILMAAAASQMKLEVNEPLLVACDRNFVHVSEALLDADASPNFVDKLGRPLLHIAVTQNHVALTRLLLAAGANPDAIMRFQAQ</sequence>
<reference evidence="4" key="1">
    <citation type="submission" date="2011-02" db="EMBL/GenBank/DDBJ databases">
        <title>The Genome Sequence of Capsaspora owczarzaki ATCC 30864.</title>
        <authorList>
            <consortium name="The Broad Institute Genome Sequencing Platform"/>
            <person name="Russ C."/>
            <person name="Cuomo C."/>
            <person name="Burger G."/>
            <person name="Gray M.W."/>
            <person name="Holland P.W.H."/>
            <person name="King N."/>
            <person name="Lang F.B.F."/>
            <person name="Roger A.J."/>
            <person name="Ruiz-Trillo I."/>
            <person name="Young S.K."/>
            <person name="Zeng Q."/>
            <person name="Gargeya S."/>
            <person name="Alvarado L."/>
            <person name="Berlin A."/>
            <person name="Chapman S.B."/>
            <person name="Chen Z."/>
            <person name="Freedman E."/>
            <person name="Gellesch M."/>
            <person name="Goldberg J."/>
            <person name="Griggs A."/>
            <person name="Gujja S."/>
            <person name="Heilman E."/>
            <person name="Heiman D."/>
            <person name="Howarth C."/>
            <person name="Mehta T."/>
            <person name="Neiman D."/>
            <person name="Pearson M."/>
            <person name="Roberts A."/>
            <person name="Saif S."/>
            <person name="Shea T."/>
            <person name="Shenoy N."/>
            <person name="Sisk P."/>
            <person name="Stolte C."/>
            <person name="Sykes S."/>
            <person name="White J."/>
            <person name="Yandava C."/>
            <person name="Haas B."/>
            <person name="Nusbaum C."/>
            <person name="Birren B."/>
        </authorList>
    </citation>
    <scope>NUCLEOTIDE SEQUENCE</scope>
    <source>
        <strain evidence="4">ATCC 30864</strain>
    </source>
</reference>
<feature type="repeat" description="ANK" evidence="3">
    <location>
        <begin position="356"/>
        <end position="388"/>
    </location>
</feature>
<name>A0A0D2WIQ7_CAPO3</name>
<proteinExistence type="predicted"/>
<dbReference type="PANTHER" id="PTHR24198:SF165">
    <property type="entry name" value="ANKYRIN REPEAT-CONTAINING PROTEIN-RELATED"/>
    <property type="match status" value="1"/>
</dbReference>
<gene>
    <name evidence="4" type="ORF">CAOG_000557</name>
</gene>
<feature type="repeat" description="ANK" evidence="3">
    <location>
        <begin position="109"/>
        <end position="141"/>
    </location>
</feature>
<dbReference type="InterPro" id="IPR036770">
    <property type="entry name" value="Ankyrin_rpt-contain_sf"/>
</dbReference>
<dbReference type="EMBL" id="KE346360">
    <property type="protein sequence ID" value="KJE88994.1"/>
    <property type="molecule type" value="Genomic_DNA"/>
</dbReference>
<dbReference type="AlphaFoldDB" id="A0A0D2WIQ7"/>
<dbReference type="SMART" id="SM00248">
    <property type="entry name" value="ANK"/>
    <property type="match status" value="8"/>
</dbReference>
<dbReference type="Proteomes" id="UP000008743">
    <property type="component" value="Unassembled WGS sequence"/>
</dbReference>
<dbReference type="InterPro" id="IPR002110">
    <property type="entry name" value="Ankyrin_rpt"/>
</dbReference>
<accession>A0A0D2WIQ7</accession>
<dbReference type="EMBL" id="KE346360">
    <property type="protein sequence ID" value="KJE88993.1"/>
    <property type="molecule type" value="Genomic_DNA"/>
</dbReference>
<evidence type="ECO:0000313" key="5">
    <source>
        <dbReference type="Proteomes" id="UP000008743"/>
    </source>
</evidence>
<dbReference type="SUPFAM" id="SSF48403">
    <property type="entry name" value="Ankyrin repeat"/>
    <property type="match status" value="1"/>
</dbReference>
<dbReference type="PROSITE" id="PS50088">
    <property type="entry name" value="ANK_REPEAT"/>
    <property type="match status" value="5"/>
</dbReference>
<dbReference type="STRING" id="595528.A0A0D2WIQ7"/>
<dbReference type="Pfam" id="PF00023">
    <property type="entry name" value="Ank"/>
    <property type="match status" value="1"/>
</dbReference>
<dbReference type="eggNOG" id="KOG4177">
    <property type="taxonomic scope" value="Eukaryota"/>
</dbReference>
<feature type="repeat" description="ANK" evidence="3">
    <location>
        <begin position="43"/>
        <end position="71"/>
    </location>
</feature>
<dbReference type="Pfam" id="PF12796">
    <property type="entry name" value="Ank_2"/>
    <property type="match status" value="2"/>
</dbReference>
<evidence type="ECO:0000256" key="2">
    <source>
        <dbReference type="ARBA" id="ARBA00023043"/>
    </source>
</evidence>
<reference evidence="5" key="2">
    <citation type="submission" date="2011-02" db="EMBL/GenBank/DDBJ databases">
        <title>The Genome Sequence of Capsaspora owczarzaki ATCC 30864.</title>
        <authorList>
            <person name="Russ C."/>
            <person name="Cuomo C."/>
            <person name="Burger G."/>
            <person name="Gray M.W."/>
            <person name="Holland P.W.H."/>
            <person name="King N."/>
            <person name="Lang F.B.F."/>
            <person name="Roger A.J."/>
            <person name="Ruiz-Trillo I."/>
            <person name="Young S.K."/>
            <person name="Zeng Q."/>
            <person name="Gargeya S."/>
            <person name="Alvarado L."/>
            <person name="Berlin A."/>
            <person name="Chapman S.B."/>
            <person name="Chen Z."/>
            <person name="Freedman E."/>
            <person name="Gellesch M."/>
            <person name="Goldberg J."/>
            <person name="Griggs A."/>
            <person name="Gujja S."/>
            <person name="Heilman E."/>
            <person name="Heiman D."/>
            <person name="Howarth C."/>
            <person name="Mehta T."/>
            <person name="Neiman D."/>
            <person name="Pearson M."/>
            <person name="Roberts A."/>
            <person name="Saif S."/>
            <person name="Shea T."/>
            <person name="Shenoy N."/>
            <person name="Sisk P."/>
            <person name="Stolte C."/>
            <person name="Sykes S."/>
            <person name="White J."/>
            <person name="Yandava C."/>
            <person name="Haas B."/>
            <person name="Nusbaum C."/>
            <person name="Birren B."/>
        </authorList>
    </citation>
    <scope>NUCLEOTIDE SEQUENCE</scope>
    <source>
        <strain evidence="5">ATCC 30864</strain>
    </source>
</reference>